<feature type="transmembrane region" description="Helical" evidence="1">
    <location>
        <begin position="20"/>
        <end position="39"/>
    </location>
</feature>
<feature type="transmembrane region" description="Helical" evidence="1">
    <location>
        <begin position="113"/>
        <end position="135"/>
    </location>
</feature>
<keyword evidence="1" id="KW-0472">Membrane</keyword>
<accession>A0ABT8MAP4</accession>
<proteinExistence type="predicted"/>
<feature type="transmembrane region" description="Helical" evidence="1">
    <location>
        <begin position="225"/>
        <end position="250"/>
    </location>
</feature>
<name>A0ABT8MAP4_9EURY</name>
<dbReference type="PANTHER" id="PTHR38139">
    <property type="entry name" value="GATE DOMAIN-CONTAINING PROTEIN"/>
    <property type="match status" value="1"/>
</dbReference>
<dbReference type="InterPro" id="IPR038880">
    <property type="entry name" value="MJ0871-like"/>
</dbReference>
<evidence type="ECO:0000256" key="1">
    <source>
        <dbReference type="SAM" id="Phobius"/>
    </source>
</evidence>
<protein>
    <submittedName>
        <fullName evidence="2">Nucleoside recognition protein</fullName>
    </submittedName>
</protein>
<dbReference type="Proteomes" id="UP001168338">
    <property type="component" value="Unassembled WGS sequence"/>
</dbReference>
<comment type="caution">
    <text evidence="2">The sequence shown here is derived from an EMBL/GenBank/DDBJ whole genome shotgun (WGS) entry which is preliminary data.</text>
</comment>
<dbReference type="RefSeq" id="WP_301664102.1">
    <property type="nucleotide sequence ID" value="NZ_VCYH01000005.1"/>
</dbReference>
<evidence type="ECO:0000313" key="3">
    <source>
        <dbReference type="Proteomes" id="UP001168338"/>
    </source>
</evidence>
<dbReference type="EMBL" id="VCYH01000005">
    <property type="protein sequence ID" value="MDN7024974.1"/>
    <property type="molecule type" value="Genomic_DNA"/>
</dbReference>
<feature type="transmembrane region" description="Helical" evidence="1">
    <location>
        <begin position="298"/>
        <end position="319"/>
    </location>
</feature>
<gene>
    <name evidence="2" type="ORF">FGU65_08755</name>
</gene>
<reference evidence="2" key="1">
    <citation type="submission" date="2019-05" db="EMBL/GenBank/DDBJ databases">
        <title>Methanoculleus sp. FWC-SCC1, a methanogenic archaeon isolated from deep marine cold seep.</title>
        <authorList>
            <person name="Chen Y.-W."/>
            <person name="Chen S.-C."/>
            <person name="Teng N.-H."/>
            <person name="Lai M.-C."/>
        </authorList>
    </citation>
    <scope>NUCLEOTIDE SEQUENCE</scope>
    <source>
        <strain evidence="2">FWC-SCC1</strain>
    </source>
</reference>
<feature type="transmembrane region" description="Helical" evidence="1">
    <location>
        <begin position="185"/>
        <end position="205"/>
    </location>
</feature>
<keyword evidence="1" id="KW-1133">Transmembrane helix</keyword>
<keyword evidence="1" id="KW-0812">Transmembrane</keyword>
<sequence length="320" mass="34047">MYDSIVQTVTLAAGLLGEMVPMMVIGVFLAELLVALKVAGRIAVLSRPLTAFACLREECGTSFLMAFVSPPAANAMLVDYHAKEIITRRELVIAAIMNSFPTVVMHWRYLLPVYIPLLGIPGLIYFGLLMLVGLAKTAVIMVAGRVVLTPAPPVQVRAVEEPAAGTFRDALREAGASSWKTLTRLLKVTVPTIIIVAFLINAGTFDRLAELMQGAGGFFPVPPEGFAIIAAQFGSFVAGASVASALLAAGDMTWQEIVLTLLVGNILTSVTRSIRWFGSSYAAIFGMRTGTEIMLISTALRNGIMAVLVVVLAYGAGWAL</sequence>
<keyword evidence="3" id="KW-1185">Reference proteome</keyword>
<dbReference type="PANTHER" id="PTHR38139:SF1">
    <property type="entry name" value="NUCLEOSIDE TRANSPORTER_FEOB GTPASE GATE DOMAIN-CONTAINING PROTEIN"/>
    <property type="match status" value="1"/>
</dbReference>
<organism evidence="2 3">
    <name type="scientific">Methanoculleus frigidifontis</name>
    <dbReference type="NCBI Taxonomy" id="2584085"/>
    <lineage>
        <taxon>Archaea</taxon>
        <taxon>Methanobacteriati</taxon>
        <taxon>Methanobacteriota</taxon>
        <taxon>Stenosarchaea group</taxon>
        <taxon>Methanomicrobia</taxon>
        <taxon>Methanomicrobiales</taxon>
        <taxon>Methanomicrobiaceae</taxon>
        <taxon>Methanoculleus</taxon>
    </lineage>
</organism>
<evidence type="ECO:0000313" key="2">
    <source>
        <dbReference type="EMBL" id="MDN7024974.1"/>
    </source>
</evidence>